<keyword evidence="3" id="KW-0732">Signal</keyword>
<dbReference type="EMBL" id="JAELVF020000001">
    <property type="protein sequence ID" value="MBU7598606.1"/>
    <property type="molecule type" value="Genomic_DNA"/>
</dbReference>
<organism evidence="4 5">
    <name type="scientific">Streptomyces tardus</name>
    <dbReference type="NCBI Taxonomy" id="2780544"/>
    <lineage>
        <taxon>Bacteria</taxon>
        <taxon>Bacillati</taxon>
        <taxon>Actinomycetota</taxon>
        <taxon>Actinomycetes</taxon>
        <taxon>Kitasatosporales</taxon>
        <taxon>Streptomycetaceae</taxon>
        <taxon>Streptomyces</taxon>
    </lineage>
</organism>
<feature type="compositionally biased region" description="Low complexity" evidence="1">
    <location>
        <begin position="31"/>
        <end position="49"/>
    </location>
</feature>
<dbReference type="SUPFAM" id="SSF49319">
    <property type="entry name" value="Actinoxanthin-like"/>
    <property type="match status" value="1"/>
</dbReference>
<reference evidence="4" key="1">
    <citation type="submission" date="2021-06" db="EMBL/GenBank/DDBJ databases">
        <title>Sequencing of actinobacteria type strains.</title>
        <authorList>
            <person name="Nguyen G.-S."/>
            <person name="Wentzel A."/>
        </authorList>
    </citation>
    <scope>NUCLEOTIDE SEQUENCE</scope>
    <source>
        <strain evidence="4">P38-E01</strain>
    </source>
</reference>
<comment type="caution">
    <text evidence="4">The sequence shown here is derived from an EMBL/GenBank/DDBJ whole genome shotgun (WGS) entry which is preliminary data.</text>
</comment>
<feature type="signal peptide" evidence="3">
    <location>
        <begin position="1"/>
        <end position="29"/>
    </location>
</feature>
<keyword evidence="2" id="KW-1133">Transmembrane helix</keyword>
<keyword evidence="2" id="KW-0472">Membrane</keyword>
<proteinExistence type="predicted"/>
<name>A0A949JNZ1_9ACTN</name>
<evidence type="ECO:0000256" key="1">
    <source>
        <dbReference type="SAM" id="MobiDB-lite"/>
    </source>
</evidence>
<protein>
    <submittedName>
        <fullName evidence="4">Uncharacterized protein</fullName>
    </submittedName>
</protein>
<feature type="region of interest" description="Disordered" evidence="1">
    <location>
        <begin position="31"/>
        <end position="50"/>
    </location>
</feature>
<feature type="compositionally biased region" description="Pro residues" evidence="1">
    <location>
        <begin position="418"/>
        <end position="427"/>
    </location>
</feature>
<dbReference type="Proteomes" id="UP000694501">
    <property type="component" value="Unassembled WGS sequence"/>
</dbReference>
<evidence type="ECO:0000313" key="5">
    <source>
        <dbReference type="Proteomes" id="UP000694501"/>
    </source>
</evidence>
<gene>
    <name evidence="4" type="ORF">JGS22_013525</name>
</gene>
<evidence type="ECO:0000256" key="2">
    <source>
        <dbReference type="SAM" id="Phobius"/>
    </source>
</evidence>
<feature type="chain" id="PRO_5038074058" evidence="3">
    <location>
        <begin position="30"/>
        <end position="427"/>
    </location>
</feature>
<evidence type="ECO:0000313" key="4">
    <source>
        <dbReference type="EMBL" id="MBU7598606.1"/>
    </source>
</evidence>
<keyword evidence="5" id="KW-1185">Reference proteome</keyword>
<dbReference type="Gene3D" id="2.60.40.230">
    <property type="entry name" value="Neocarzinostatin-like"/>
    <property type="match status" value="1"/>
</dbReference>
<feature type="compositionally biased region" description="Gly residues" evidence="1">
    <location>
        <begin position="402"/>
        <end position="415"/>
    </location>
</feature>
<dbReference type="RefSeq" id="WP_211040987.1">
    <property type="nucleotide sequence ID" value="NZ_JAELVF020000001.1"/>
</dbReference>
<dbReference type="AlphaFoldDB" id="A0A949JNZ1"/>
<feature type="transmembrane region" description="Helical" evidence="2">
    <location>
        <begin position="270"/>
        <end position="291"/>
    </location>
</feature>
<dbReference type="InterPro" id="IPR027273">
    <property type="entry name" value="Neocarzinostatin-like"/>
</dbReference>
<keyword evidence="2" id="KW-0812">Transmembrane</keyword>
<sequence>MTRGVMVRLPAALVLVAAVLVGSAGTAYAASSAAPHRPSAESASEGEPSITTEAKAVAEGGTVRVSGTDWQPDTAVTLLLCGQNGLVGTEACANSDSRAATTDARGAFSRTLPVVAPPQACPCVVKAVAVTGEHAWAETAFAVTGHPVEPLPEDGRSGTERLAVLDAKLEGSEGVLNWFGVPPERRLVLTVANQGTAPARNPVFEVGTAQDVYAHDWVDRRWNGTLEPGEQKTVTLDVELGAAAYGDHRVGVRYAQTVLAEQSWQVGRPWGLHLLGLLLMVAGAWGLWRVAQLLRRRLRPRGGWRASVHTSRPGTAVGRLRDRMETYAEPADDVDRPREPKPRRRRGPRLPWLSPDLPAAHGPAEGAGTPESAAGSVAGSEPESAVPGSDSDESPDASAGAGVSGAGDSGEGGVSAPGPSPSAPSRR</sequence>
<accession>A0A949JNZ1</accession>
<evidence type="ECO:0000256" key="3">
    <source>
        <dbReference type="SAM" id="SignalP"/>
    </source>
</evidence>
<feature type="region of interest" description="Disordered" evidence="1">
    <location>
        <begin position="302"/>
        <end position="427"/>
    </location>
</feature>